<reference evidence="1" key="1">
    <citation type="submission" date="2024-09" db="EMBL/GenBank/DDBJ databases">
        <title>Draft Genome Sequences of Neofusicoccum parvum.</title>
        <authorList>
            <person name="Ashida A."/>
            <person name="Camagna M."/>
            <person name="Tanaka A."/>
            <person name="Takemoto D."/>
        </authorList>
    </citation>
    <scope>NUCLEOTIDE SEQUENCE</scope>
    <source>
        <strain evidence="1">PPO83</strain>
    </source>
</reference>
<name>A0ACB5SPF5_9PEZI</name>
<gene>
    <name evidence="1" type="primary">g5423</name>
    <name evidence="1" type="ORF">NpPPO83_00005423</name>
</gene>
<comment type="caution">
    <text evidence="1">The sequence shown here is derived from an EMBL/GenBank/DDBJ whole genome shotgun (WGS) entry which is preliminary data.</text>
</comment>
<organism evidence="1 2">
    <name type="scientific">Neofusicoccum parvum</name>
    <dbReference type="NCBI Taxonomy" id="310453"/>
    <lineage>
        <taxon>Eukaryota</taxon>
        <taxon>Fungi</taxon>
        <taxon>Dikarya</taxon>
        <taxon>Ascomycota</taxon>
        <taxon>Pezizomycotina</taxon>
        <taxon>Dothideomycetes</taxon>
        <taxon>Dothideomycetes incertae sedis</taxon>
        <taxon>Botryosphaeriales</taxon>
        <taxon>Botryosphaeriaceae</taxon>
        <taxon>Neofusicoccum</taxon>
    </lineage>
</organism>
<sequence>MSGWKQLDVGIVGGGIGGLAAAISLRRAGHKVTVYERAHFAGEQGASISCAANGTRWLHHWGVDVKKGRPVVLEKLVWHDWKSGDDMNVYDLADYKDKWGNVYNMFHRVDMHQMLMDCALQEEGEGTPARLVLDHKCADIDTENGEVLFENGVTVKHDVVIGADGVGSSVRTIIGIISDKTISTSTCLHANVPTERARVLGLRNFAKNNAIEYWGGQGIDKIVLSPCKGGKLLSFYCFFPRKKGTFDDEGWNYEASLDELLAPYPELDKAVIDHLKVSEDIRPWRLWVHQPYPYWHKGIACIMGDAAHPMMPDQSQGACQAIEDAAALGICFSKKHFTGDVNTSLRLYESVRKPRAMRVQQASQRARENIAERIGFSSSTNVPNNKVADESSRLTIEEMNLYDMHKDVAQKASGLVQASL</sequence>
<evidence type="ECO:0000313" key="2">
    <source>
        <dbReference type="Proteomes" id="UP001165186"/>
    </source>
</evidence>
<keyword evidence="2" id="KW-1185">Reference proteome</keyword>
<proteinExistence type="predicted"/>
<protein>
    <submittedName>
        <fullName evidence="1">Uncharacterized protein K452DRAFT_348571</fullName>
    </submittedName>
</protein>
<evidence type="ECO:0000313" key="1">
    <source>
        <dbReference type="EMBL" id="GME51248.1"/>
    </source>
</evidence>
<accession>A0ACB5SPF5</accession>
<dbReference type="Proteomes" id="UP001165186">
    <property type="component" value="Unassembled WGS sequence"/>
</dbReference>
<dbReference type="EMBL" id="BSXG01000173">
    <property type="protein sequence ID" value="GME51248.1"/>
    <property type="molecule type" value="Genomic_DNA"/>
</dbReference>